<dbReference type="RefSeq" id="XP_016237612.1">
    <property type="nucleotide sequence ID" value="XM_016378935.1"/>
</dbReference>
<evidence type="ECO:0000259" key="2">
    <source>
        <dbReference type="Pfam" id="PF25794"/>
    </source>
</evidence>
<dbReference type="GeneID" id="27331673"/>
<dbReference type="VEuPathDB" id="FungiDB:PV08_04590"/>
<feature type="compositionally biased region" description="Polar residues" evidence="1">
    <location>
        <begin position="1348"/>
        <end position="1358"/>
    </location>
</feature>
<keyword evidence="4" id="KW-1185">Reference proteome</keyword>
<evidence type="ECO:0000313" key="3">
    <source>
        <dbReference type="EMBL" id="KIW17396.1"/>
    </source>
</evidence>
<dbReference type="SUPFAM" id="SSF55874">
    <property type="entry name" value="ATPase domain of HSP90 chaperone/DNA topoisomerase II/histidine kinase"/>
    <property type="match status" value="1"/>
</dbReference>
<dbReference type="InterPro" id="IPR036890">
    <property type="entry name" value="HATPase_C_sf"/>
</dbReference>
<dbReference type="Proteomes" id="UP000053328">
    <property type="component" value="Unassembled WGS sequence"/>
</dbReference>
<organism evidence="3 4">
    <name type="scientific">Exophiala spinifera</name>
    <dbReference type="NCBI Taxonomy" id="91928"/>
    <lineage>
        <taxon>Eukaryota</taxon>
        <taxon>Fungi</taxon>
        <taxon>Dikarya</taxon>
        <taxon>Ascomycota</taxon>
        <taxon>Pezizomycotina</taxon>
        <taxon>Eurotiomycetes</taxon>
        <taxon>Chaetothyriomycetidae</taxon>
        <taxon>Chaetothyriales</taxon>
        <taxon>Herpotrichiellaceae</taxon>
        <taxon>Exophiala</taxon>
    </lineage>
</organism>
<reference evidence="3 4" key="1">
    <citation type="submission" date="2015-01" db="EMBL/GenBank/DDBJ databases">
        <title>The Genome Sequence of Exophiala spinifera CBS89968.</title>
        <authorList>
            <consortium name="The Broad Institute Genomics Platform"/>
            <person name="Cuomo C."/>
            <person name="de Hoog S."/>
            <person name="Gorbushina A."/>
            <person name="Stielow B."/>
            <person name="Teixiera M."/>
            <person name="Abouelleil A."/>
            <person name="Chapman S.B."/>
            <person name="Priest M."/>
            <person name="Young S.K."/>
            <person name="Wortman J."/>
            <person name="Nusbaum C."/>
            <person name="Birren B."/>
        </authorList>
    </citation>
    <scope>NUCLEOTIDE SEQUENCE [LARGE SCALE GENOMIC DNA]</scope>
    <source>
        <strain evidence="3 4">CBS 89968</strain>
    </source>
</reference>
<feature type="compositionally biased region" description="Low complexity" evidence="1">
    <location>
        <begin position="1334"/>
        <end position="1345"/>
    </location>
</feature>
<gene>
    <name evidence="3" type="ORF">PV08_04590</name>
</gene>
<feature type="domain" description="Sacsin/Nov" evidence="2">
    <location>
        <begin position="53"/>
        <end position="137"/>
    </location>
</feature>
<dbReference type="STRING" id="91928.A0A0D1YQ83"/>
<feature type="compositionally biased region" description="Low complexity" evidence="1">
    <location>
        <begin position="1261"/>
        <end position="1270"/>
    </location>
</feature>
<dbReference type="Gene3D" id="3.30.565.10">
    <property type="entry name" value="Histidine kinase-like ATPase, C-terminal domain"/>
    <property type="match status" value="1"/>
</dbReference>
<protein>
    <recommendedName>
        <fullName evidence="2">Sacsin/Nov domain-containing protein</fullName>
    </recommendedName>
</protein>
<sequence length="1537" mass="172124">MPTRAEAKEHIDSFWTRRHITRDAIDIENDINLRDLSNGLKILSDGLYGDLTHFFWELLQNADDSKYLTTPRVDFVLASNSLTYKTNEVGFTSADVESLCAVGCSSKAGQNDTIGEKGIGFKSIFKIADVVTIHSGVYSFKLDTRPPLGNVGMVLPIWLDKTQDSPATSITLQFKAEIDVSKLRQHLAAFDFTFLLFTRNIKVINLKVEAGQSFEKLGQFEQLAPGGVRIETRIDGRPDTTMDYVIFRSRCSGMPPRQPGAQVQPDSDKTTIVLAFPHRDHKPLAESQKTYAHLPVNSFGFKFIIHADFVLTANRKGIDSDRGWNLSLQSRLPGAICSAFEQLAKSAEPQMRCGWPEYLDSLGSIHDSFMKKVANSTIAQLRSKPLVRKELQDDVFLAPQDCLTASDEFRDTNRGLLITDGTYAQRVRSNAYSYNSSTILSKLGVTPFEISHFVELLAQYISEHMASFSSNPTAWHSRVARLLCNHFSHKPHQPNTLLQNFKALRIIPLDDGSWVSGASCTTKPVFMEQGRRIALPTGLNFCFVQASAADDRDRRQLYRLLGVKPCDETEICKMILASHATMVPWPPMKILISHAVYIFRARYKPQRGEALRLRLYDSNLTTRFGGRVHLPFGTKGKALRRLFADDFTDIIWLHPDYEDSVKEGEREDWFEFLYSVEGVYQSPPLHLGGRLSDAMRHILTRNGSKEFLRILKTQNHSASGQIRGDLRTWEAKTLTADISNVEVSTDQGVRKLCETILPSLSPISLGLLPILQLVDPQQTDWKFLHKFGVQTERSLDLYVKQLRVLKESTDQGQVKATAITLYKGILAYPCMDGSKLYSHRRTRASFRNESLIYIGPGRWVLPQQCLWKASFPCTKVPVLSELYPGGQQLFQIILRVRDAGLDDLVSELEGIESTRKLDRTTILRQKMLPALDSFLGKASLSTTQRLRLLPLHIFPVPQGESPAQLLRAEDTFWIADLNVLRSKFEGLLPLLDVTGNLSEPSLQNVFGKLSMDSKRLSQSARKEEIQLNQGDVSEVADPALTIRLRRQSRYIISIVCHEKKLNQPADKVTAMLNDIRVFRVPDIIIRRYVLDAGTKRYGHDDEGQVLLLDADGELHVKIQQDLELLDIIVPLSERFAERFDLGDANRELLAKVLITEKAEQFIEALERAGIKTDPTPVVQIVAGNGLDEDSADDTLAEDPNDTMGLAFENLEISKARTGSGSDEESSGSQQLRPPRTPNLQRRRGRNGAAVSSPFSSRRRSGQASSSGTRSDPVATDAGEPATDAGEPATDERIARLTASLMDVKLSDATHEVFREYGASTTATEGFRRSNHAWSSGRPPRSSHGGDNNFATQEGSSDSLPREIGFAGEHLVYKFLEDKLSPSFTPKNWTSSARAKAFPNNPVGDDFREKDFADFTFADTDGRMRMYLSEHVPNFQIPTGQRNDITFHLEVKSTLGSLHDPAILSNNQISMAKKYSGRFSTPATQTDVYILVRVYGLGSDPDHPRPRLCLFPDPWNLICQDSLLIEGETGIYVRPRVV</sequence>
<dbReference type="PANTHER" id="PTHR32387">
    <property type="entry name" value="WU:FJ29H11"/>
    <property type="match status" value="1"/>
</dbReference>
<dbReference type="InterPro" id="IPR058210">
    <property type="entry name" value="SACS/Nov_dom"/>
</dbReference>
<name>A0A0D1YQ83_9EURO</name>
<dbReference type="PANTHER" id="PTHR32387:SF0">
    <property type="entry name" value="PROTEIN NO VEIN"/>
    <property type="match status" value="1"/>
</dbReference>
<feature type="region of interest" description="Disordered" evidence="1">
    <location>
        <begin position="1215"/>
        <end position="1289"/>
    </location>
</feature>
<accession>A0A0D1YQ83</accession>
<dbReference type="EMBL" id="KN847494">
    <property type="protein sequence ID" value="KIW17396.1"/>
    <property type="molecule type" value="Genomic_DNA"/>
</dbReference>
<dbReference type="NCBIfam" id="NF047352">
    <property type="entry name" value="P_loop_sacsin"/>
    <property type="match status" value="1"/>
</dbReference>
<dbReference type="InterPro" id="IPR052957">
    <property type="entry name" value="Auxin_embryo_med"/>
</dbReference>
<evidence type="ECO:0000256" key="1">
    <source>
        <dbReference type="SAM" id="MobiDB-lite"/>
    </source>
</evidence>
<proteinExistence type="predicted"/>
<dbReference type="HOGENOM" id="CLU_000570_2_1_1"/>
<feature type="region of interest" description="Disordered" evidence="1">
    <location>
        <begin position="1327"/>
        <end position="1360"/>
    </location>
</feature>
<dbReference type="OrthoDB" id="1262810at2759"/>
<dbReference type="Pfam" id="PF25794">
    <property type="entry name" value="SACS"/>
    <property type="match status" value="1"/>
</dbReference>
<evidence type="ECO:0000313" key="4">
    <source>
        <dbReference type="Proteomes" id="UP000053328"/>
    </source>
</evidence>